<dbReference type="AlphaFoldDB" id="A0A4Y7QGE2"/>
<name>A0A4Y7QGE2_9AGAM</name>
<keyword evidence="2" id="KW-1185">Reference proteome</keyword>
<gene>
    <name evidence="1" type="ORF">BD410DRAFT_800334</name>
</gene>
<evidence type="ECO:0000313" key="1">
    <source>
        <dbReference type="EMBL" id="TDL26485.1"/>
    </source>
</evidence>
<organism evidence="1 2">
    <name type="scientific">Rickenella mellea</name>
    <dbReference type="NCBI Taxonomy" id="50990"/>
    <lineage>
        <taxon>Eukaryota</taxon>
        <taxon>Fungi</taxon>
        <taxon>Dikarya</taxon>
        <taxon>Basidiomycota</taxon>
        <taxon>Agaricomycotina</taxon>
        <taxon>Agaricomycetes</taxon>
        <taxon>Hymenochaetales</taxon>
        <taxon>Rickenellaceae</taxon>
        <taxon>Rickenella</taxon>
    </lineage>
</organism>
<protein>
    <submittedName>
        <fullName evidence="1">Uncharacterized protein</fullName>
    </submittedName>
</protein>
<dbReference type="EMBL" id="ML170161">
    <property type="protein sequence ID" value="TDL26485.1"/>
    <property type="molecule type" value="Genomic_DNA"/>
</dbReference>
<sequence length="217" mass="23873">MWSGDGISAFPVLRYALSSRRALVLVLFLIPLTIANSRALEMANAISIPSRLELNPHELVIPLLHAHPPTKSNRASPSSSPQTSQELKFLGIAYNDAYDREGVNDRIKGLESRDWDWDSADCRSSSNNLNLLNVPQDGVPEDEPLINDRTAGGIEHITTTDIPSHRHLGGRYLKFSTIEGSEMKIVTIYDPPLKAEVNIADAPDIKVSPIDDAPKES</sequence>
<proteinExistence type="predicted"/>
<dbReference type="Proteomes" id="UP000294933">
    <property type="component" value="Unassembled WGS sequence"/>
</dbReference>
<reference evidence="1 2" key="1">
    <citation type="submission" date="2018-06" db="EMBL/GenBank/DDBJ databases">
        <title>A transcriptomic atlas of mushroom development highlights an independent origin of complex multicellularity.</title>
        <authorList>
            <consortium name="DOE Joint Genome Institute"/>
            <person name="Krizsan K."/>
            <person name="Almasi E."/>
            <person name="Merenyi Z."/>
            <person name="Sahu N."/>
            <person name="Viragh M."/>
            <person name="Koszo T."/>
            <person name="Mondo S."/>
            <person name="Kiss B."/>
            <person name="Balint B."/>
            <person name="Kues U."/>
            <person name="Barry K."/>
            <person name="Hegedus J.C."/>
            <person name="Henrissat B."/>
            <person name="Johnson J."/>
            <person name="Lipzen A."/>
            <person name="Ohm R."/>
            <person name="Nagy I."/>
            <person name="Pangilinan J."/>
            <person name="Yan J."/>
            <person name="Xiong Y."/>
            <person name="Grigoriev I.V."/>
            <person name="Hibbett D.S."/>
            <person name="Nagy L.G."/>
        </authorList>
    </citation>
    <scope>NUCLEOTIDE SEQUENCE [LARGE SCALE GENOMIC DNA]</scope>
    <source>
        <strain evidence="1 2">SZMC22713</strain>
    </source>
</reference>
<dbReference type="VEuPathDB" id="FungiDB:BD410DRAFT_800334"/>
<accession>A0A4Y7QGE2</accession>
<evidence type="ECO:0000313" key="2">
    <source>
        <dbReference type="Proteomes" id="UP000294933"/>
    </source>
</evidence>